<keyword evidence="2" id="KW-1185">Reference proteome</keyword>
<dbReference type="Proteomes" id="UP000694392">
    <property type="component" value="Unplaced"/>
</dbReference>
<evidence type="ECO:0000313" key="1">
    <source>
        <dbReference type="Ensembl" id="ENSSPUP00000017326.1"/>
    </source>
</evidence>
<accession>A0A8D0H254</accession>
<dbReference type="GeneTree" id="ENSGT00390000007218"/>
<dbReference type="PANTHER" id="PTHR14659:SF1">
    <property type="entry name" value="ALPHA- AND GAMMA-ADAPTIN-BINDING PROTEIN P34"/>
    <property type="match status" value="1"/>
</dbReference>
<organism evidence="1 2">
    <name type="scientific">Sphenodon punctatus</name>
    <name type="common">Tuatara</name>
    <name type="synonym">Hatteria punctata</name>
    <dbReference type="NCBI Taxonomy" id="8508"/>
    <lineage>
        <taxon>Eukaryota</taxon>
        <taxon>Metazoa</taxon>
        <taxon>Chordata</taxon>
        <taxon>Craniata</taxon>
        <taxon>Vertebrata</taxon>
        <taxon>Euteleostomi</taxon>
        <taxon>Lepidosauria</taxon>
        <taxon>Sphenodontia</taxon>
        <taxon>Sphenodontidae</taxon>
        <taxon>Sphenodon</taxon>
    </lineage>
</organism>
<sequence length="326" mass="36219">MIQLSLAFSQTESCKWTVWWGWFCCLIISLSASCAGIIGTEDLPEAVSSSGEVRFYPWTIDNKYYSADIRLCIVPNRFLVTAEIAESVQAFLIYFDSTIKSGLDGVSAWLPLAEEWLPEVMILICDRVSENGINRQKAQEWCIKHGFELVELNPEELPDEDDDFPESTGVKRIVQALNANVWSNVVMKNRNPGFGLLSTLAGANCSIGAEEHNHFSAAVRCSPAVCHQTVLRACKKGSGLDQLDSLLLPDPILDMDIQELASLTAGEGDLENFERLFSKLKEMKDKAASLPHEQRKLHAEKVAKAFWMAIGGDRDEIEGLSSDEDN</sequence>
<dbReference type="Ensembl" id="ENSSPUT00000018455.1">
    <property type="protein sequence ID" value="ENSSPUP00000017326.1"/>
    <property type="gene ID" value="ENSSPUG00000013388.1"/>
</dbReference>
<dbReference type="GO" id="GO:0005829">
    <property type="term" value="C:cytosol"/>
    <property type="evidence" value="ECO:0007669"/>
    <property type="project" value="Ensembl"/>
</dbReference>
<dbReference type="Pfam" id="PF10199">
    <property type="entry name" value="Adaptin_binding"/>
    <property type="match status" value="1"/>
</dbReference>
<dbReference type="PANTHER" id="PTHR14659">
    <property type="entry name" value="ALPHA- AND GAMMA-ADAPTIN-BINDING PROTEIN P34"/>
    <property type="match status" value="1"/>
</dbReference>
<dbReference type="Gene3D" id="3.40.50.11960">
    <property type="match status" value="1"/>
</dbReference>
<dbReference type="GO" id="GO:0016607">
    <property type="term" value="C:nuclear speck"/>
    <property type="evidence" value="ECO:0007669"/>
    <property type="project" value="Ensembl"/>
</dbReference>
<dbReference type="AlphaFoldDB" id="A0A8D0H254"/>
<reference evidence="1" key="2">
    <citation type="submission" date="2025-09" db="UniProtKB">
        <authorList>
            <consortium name="Ensembl"/>
        </authorList>
    </citation>
    <scope>IDENTIFICATION</scope>
</reference>
<proteinExistence type="predicted"/>
<evidence type="ECO:0000313" key="2">
    <source>
        <dbReference type="Proteomes" id="UP000694392"/>
    </source>
</evidence>
<reference evidence="1" key="1">
    <citation type="submission" date="2025-08" db="UniProtKB">
        <authorList>
            <consortium name="Ensembl"/>
        </authorList>
    </citation>
    <scope>IDENTIFICATION</scope>
</reference>
<name>A0A8D0H254_SPHPU</name>
<gene>
    <name evidence="1" type="primary">AAGAB</name>
</gene>
<dbReference type="InterPro" id="IPR019341">
    <property type="entry name" value="Alpha/Gamma-adaptin-bd_p34"/>
</dbReference>
<protein>
    <submittedName>
        <fullName evidence="1">Alpha and gamma adaptin binding protein</fullName>
    </submittedName>
</protein>